<feature type="region of interest" description="Disordered" evidence="1">
    <location>
        <begin position="147"/>
        <end position="171"/>
    </location>
</feature>
<evidence type="ECO:0000256" key="1">
    <source>
        <dbReference type="SAM" id="MobiDB-lite"/>
    </source>
</evidence>
<dbReference type="STRING" id="1429867.A0A0G4PYN5"/>
<organism evidence="2 3">
    <name type="scientific">Penicillium camemberti (strain FM 013)</name>
    <dbReference type="NCBI Taxonomy" id="1429867"/>
    <lineage>
        <taxon>Eukaryota</taxon>
        <taxon>Fungi</taxon>
        <taxon>Dikarya</taxon>
        <taxon>Ascomycota</taxon>
        <taxon>Pezizomycotina</taxon>
        <taxon>Eurotiomycetes</taxon>
        <taxon>Eurotiomycetidae</taxon>
        <taxon>Eurotiales</taxon>
        <taxon>Aspergillaceae</taxon>
        <taxon>Penicillium</taxon>
    </lineage>
</organism>
<dbReference type="AlphaFoldDB" id="A0A0G4PYN5"/>
<name>A0A0G4PYN5_PENC3</name>
<protein>
    <submittedName>
        <fullName evidence="2">Str. FM013</fullName>
    </submittedName>
</protein>
<accession>A0A0G4PYN5</accession>
<keyword evidence="3" id="KW-1185">Reference proteome</keyword>
<dbReference type="EMBL" id="HG793313">
    <property type="protein sequence ID" value="CRL31496.1"/>
    <property type="molecule type" value="Genomic_DNA"/>
</dbReference>
<reference evidence="2 3" key="1">
    <citation type="journal article" date="2014" name="Nat. Commun.">
        <title>Multiple recent horizontal transfers of a large genomic region in cheese making fungi.</title>
        <authorList>
            <person name="Cheeseman K."/>
            <person name="Ropars J."/>
            <person name="Renault P."/>
            <person name="Dupont J."/>
            <person name="Gouzy J."/>
            <person name="Branca A."/>
            <person name="Abraham A.L."/>
            <person name="Ceppi M."/>
            <person name="Conseiller E."/>
            <person name="Debuchy R."/>
            <person name="Malagnac F."/>
            <person name="Goarin A."/>
            <person name="Silar P."/>
            <person name="Lacoste S."/>
            <person name="Sallet E."/>
            <person name="Bensimon A."/>
            <person name="Giraud T."/>
            <person name="Brygoo Y."/>
        </authorList>
    </citation>
    <scope>NUCLEOTIDE SEQUENCE [LARGE SCALE GENOMIC DNA]</scope>
    <source>
        <strain evidence="3">FM 013</strain>
    </source>
</reference>
<dbReference type="Proteomes" id="UP000053732">
    <property type="component" value="Unassembled WGS sequence"/>
</dbReference>
<evidence type="ECO:0000313" key="3">
    <source>
        <dbReference type="Proteomes" id="UP000053732"/>
    </source>
</evidence>
<sequence>MTSTQDMSFDHTIPYSAMEVMGYSKLQASSPPESMVREVERSLRSRPNEVSETVTYGRGDHDACESFLRFGIQDHDFTRKIEEVIGRPAFLLHQGPVIVHSPDLPTNWGINAAHPVRNGVSVFRTLSGDRVTLKLYPISHHLSSTEFAQGKGTPRSFNLTSNEDFPRIHGE</sequence>
<evidence type="ECO:0000313" key="2">
    <source>
        <dbReference type="EMBL" id="CRL31496.1"/>
    </source>
</evidence>
<proteinExistence type="predicted"/>
<gene>
    <name evidence="2" type="ORF">PCAMFM013_S4Jg000018</name>
</gene>